<dbReference type="Proteomes" id="UP001178507">
    <property type="component" value="Unassembled WGS sequence"/>
</dbReference>
<reference evidence="4" key="1">
    <citation type="submission" date="2023-08" db="EMBL/GenBank/DDBJ databases">
        <authorList>
            <person name="Chen Y."/>
            <person name="Shah S."/>
            <person name="Dougan E. K."/>
            <person name="Thang M."/>
            <person name="Chan C."/>
        </authorList>
    </citation>
    <scope>NUCLEOTIDE SEQUENCE</scope>
</reference>
<comment type="caution">
    <text evidence="4">The sequence shown here is derived from an EMBL/GenBank/DDBJ whole genome shotgun (WGS) entry which is preliminary data.</text>
</comment>
<dbReference type="PROSITE" id="PS51059">
    <property type="entry name" value="PARP_CATALYTIC"/>
    <property type="match status" value="1"/>
</dbReference>
<protein>
    <recommendedName>
        <fullName evidence="1">Poly [ADP-ribose] polymerase</fullName>
        <shortName evidence="1">PARP</shortName>
        <ecNumber evidence="1">2.4.2.-</ecNumber>
    </recommendedName>
</protein>
<keyword evidence="1" id="KW-0520">NAD</keyword>
<dbReference type="InterPro" id="IPR051712">
    <property type="entry name" value="ARTD-AVP"/>
</dbReference>
<evidence type="ECO:0000256" key="1">
    <source>
        <dbReference type="RuleBase" id="RU362114"/>
    </source>
</evidence>
<dbReference type="PANTHER" id="PTHR45740">
    <property type="entry name" value="POLY [ADP-RIBOSE] POLYMERASE"/>
    <property type="match status" value="1"/>
</dbReference>
<organism evidence="4 5">
    <name type="scientific">Effrenium voratum</name>
    <dbReference type="NCBI Taxonomy" id="2562239"/>
    <lineage>
        <taxon>Eukaryota</taxon>
        <taxon>Sar</taxon>
        <taxon>Alveolata</taxon>
        <taxon>Dinophyceae</taxon>
        <taxon>Suessiales</taxon>
        <taxon>Symbiodiniaceae</taxon>
        <taxon>Effrenium</taxon>
    </lineage>
</organism>
<proteinExistence type="predicted"/>
<dbReference type="Pfam" id="PF00644">
    <property type="entry name" value="PARP"/>
    <property type="match status" value="2"/>
</dbReference>
<dbReference type="GO" id="GO:1990404">
    <property type="term" value="F:NAD+-protein mono-ADP-ribosyltransferase activity"/>
    <property type="evidence" value="ECO:0007669"/>
    <property type="project" value="TreeGrafter"/>
</dbReference>
<keyword evidence="2" id="KW-0732">Signal</keyword>
<evidence type="ECO:0000256" key="2">
    <source>
        <dbReference type="SAM" id="SignalP"/>
    </source>
</evidence>
<accession>A0AA36HVM2</accession>
<sequence length="1809" mass="195156">MSGFGMASAPKRAKRRAIGWGFARGLAVAVLSMALKGCENNDTCYPDGTASATGEYSCVSDTFCGNQGSANRLGAMSLAACMTQCVARDCRVIQYDCGSECWLLDSCGEHKESSCSSSTYYRDLTWTATTAVATTTTTTTSISAASCFSGVVPSGGFYTCTPLKYCSNQISATRYGDLNLADCLQLCDQAPGCTAVQHDCGTGCWAMIDDVCGSETPTSCGSNIYYKAATTTTSATGTTALIGTTVPSTSGACFPGTVDSGAYTCTSNMYCSNQHSATIEGTMSLTACMVRCDADAACTGIQYDCNTDCWLLIGTDCGAEQLSSCGSSVYYKAATTTTSATGTTALVGTTGPSTILGACFPGTVDSGAYTCTSNMYCSNQHSATIEGTMSLTACMVRCDADAACTGIQYDCNTDCWLLIGTDCGAEQLSSCGSSVYYKTATATTSLPGGTTASPEACFASDGVVRNNGDYTCIPQKYCSNQGEALMLGDMSFEACLAECERYDCGAVQHDCGTGCWLLKSCSNELDTLCGSNVYVRQLPYTTTTTTFLGQCLATNFSFPAWDYSCFEASYCSNQDQATNHGAMTLDQCAQLCRVTGCEAIQYDCGRDCWLLPSGVGCASMLPTTCGSSIYTPYSSNPSQTDYEMGADKMVVYSSTTCETDDCLVTVSCPFSWGLTNCQSIPPNSGDGVMNYADGSCGVQSSGAVILAEATCEKVTTYGDGYLMSDPWQEGDVSVTCTGGHAISCYCQTAWLVADACGGVSQWEPVHGRCDKSLPVDVVSHRRRGVENGAGARVTATCLSDPVTSLNLVLAGDLQETTDVHYCGWSPVLLPTTQADCRVWMENYEDVGVCLDCLDFATCVETCNSCAACTGVMVRDVGSNVHCTLLGTTDDSSQPLFQSSFVPKSSGGDYVGGQYMNTRHPGCAVPTLEIQSLRFYTDPTCSDSSAYGNRRIYPDSVRDSGFNILGSLPWAHSIGRVSLDVTIPAGWPVMCVLIQTNGFLEGWTLSGPGNPTLSGGAILTYSPRFLPVFYPLRSKVTVTGSMTWADCIGCMSPVVERNFGKALGGVLNLPQHYFEVSRIGQTYDWKIVLHFYVDTQFAHALGSYFGTAAPLPTILLEEVLKTAGTFTLHELETSLRQSDITYGSFSLSSWGPFELTGQSAPSYSAWTTPAPSPGQTAVMTTVATVTASPEDEMGTVMLVVSLCVSGATLLLLACIFRRRIRICLRGKSRSTAPAPVKHGAPVTSSGPSAVVYGGKALLRTHSKEEFSPLSEDAFMNLPKYWNGSRDGRSYEGALREDLAFDELMYVSHESLQHFQDMVTHSYRAITTQDRLCPTGKHDKTRGGCPCVQVGGDPGLPTGFQVKRVIRVEDSEMFTRYITRLSKIKATRTSCDAPDPSFFTRDAMDHFPGLQDVLGTLDDELNEVYLWHGTQVRTGLQIAQEDFNLTFAGSGAGTMYGKGLYFCESATKADEYARDEPGGHYEGVRALLLCRICVGKFHYTQDREPTAIDKYTSGESDSTVGDRAKSVNTYREIVVYDTDQVYPEYLVLYERLQKGETPQPPPKDLPFLLELPLYWKNVGKNPYTEGFREHWVVKHQIKELVQRLAAGSHSGSAPTAVKVRRVEDSNLWCRYINWKRNLQNQVDKDGHKCVPPNELDGNPDSGHVLTGKILEEFHGDEAISVENMTPGLNEMLLWHGTSQKAAEAIAEQGFMVNSSGTHGRRFGNGVYLAEDLAKSMSYASEANGIIYVLLCRATCGHMYYTERDWHSSAHEDAQKLHKTGILANPNKKGPREYILFDVSQVYPEYIIEFKR</sequence>
<name>A0AA36HVM2_9DINO</name>
<keyword evidence="5" id="KW-1185">Reference proteome</keyword>
<dbReference type="InterPro" id="IPR012317">
    <property type="entry name" value="Poly(ADP-ribose)pol_cat_dom"/>
</dbReference>
<evidence type="ECO:0000313" key="4">
    <source>
        <dbReference type="EMBL" id="CAJ1375472.1"/>
    </source>
</evidence>
<evidence type="ECO:0000313" key="5">
    <source>
        <dbReference type="Proteomes" id="UP001178507"/>
    </source>
</evidence>
<feature type="signal peptide" evidence="2">
    <location>
        <begin position="1"/>
        <end position="40"/>
    </location>
</feature>
<dbReference type="GO" id="GO:0003950">
    <property type="term" value="F:NAD+ poly-ADP-ribosyltransferase activity"/>
    <property type="evidence" value="ECO:0007669"/>
    <property type="project" value="UniProtKB-UniRule"/>
</dbReference>
<dbReference type="GO" id="GO:0005634">
    <property type="term" value="C:nucleus"/>
    <property type="evidence" value="ECO:0007669"/>
    <property type="project" value="TreeGrafter"/>
</dbReference>
<evidence type="ECO:0000259" key="3">
    <source>
        <dbReference type="PROSITE" id="PS51059"/>
    </source>
</evidence>
<keyword evidence="1" id="KW-0328">Glycosyltransferase</keyword>
<dbReference type="PANTHER" id="PTHR45740:SF2">
    <property type="entry name" value="POLY [ADP-RIBOSE] POLYMERASE"/>
    <property type="match status" value="1"/>
</dbReference>
<dbReference type="EC" id="2.4.2.-" evidence="1"/>
<gene>
    <name evidence="4" type="ORF">EVOR1521_LOCUS4738</name>
</gene>
<dbReference type="Gene3D" id="3.90.228.10">
    <property type="match status" value="2"/>
</dbReference>
<keyword evidence="1" id="KW-0808">Transferase</keyword>
<dbReference type="SUPFAM" id="SSF56399">
    <property type="entry name" value="ADP-ribosylation"/>
    <property type="match status" value="2"/>
</dbReference>
<feature type="domain" description="PARP catalytic" evidence="3">
    <location>
        <begin position="1569"/>
        <end position="1809"/>
    </location>
</feature>
<feature type="chain" id="PRO_5041463836" description="Poly [ADP-ribose] polymerase" evidence="2">
    <location>
        <begin position="41"/>
        <end position="1809"/>
    </location>
</feature>
<dbReference type="EMBL" id="CAUJNA010000324">
    <property type="protein sequence ID" value="CAJ1375472.1"/>
    <property type="molecule type" value="Genomic_DNA"/>
</dbReference>